<keyword evidence="2" id="KW-1185">Reference proteome</keyword>
<sequence length="318" mass="36086">MRKLNYILIAFISISTFFIQSCNNDDDGTGPIQNEANGADGDGSLKNLTLYKVEGENIVKQKDFNVSGNALALQKDTQKHQEIWELTKKIVPLEYRSKMSEFMIYSGDDSEDKGVLGYVIERTQDLSKWQMGIAVDYAYEGGFNAKGELAYTIIHEFGHIITLDNTQLDASIKQSNCTNYFPGEGCAKSDSNINKLHKNHWADIWEEFQNTETEVQAQEFYTKYQERFVTQYASTNPGEDIAEIFATFTTRAEGVNGTSGAEQKIKIMYDDNEMVKLRNYIRGNISKSNKTFLPAPGAWKRAHTFGDKNKSHCRLHKN</sequence>
<dbReference type="EMBL" id="LQRT01000013">
    <property type="protein sequence ID" value="KZS40260.1"/>
    <property type="molecule type" value="Genomic_DNA"/>
</dbReference>
<proteinExistence type="predicted"/>
<dbReference type="AlphaFoldDB" id="A0A163A4D5"/>
<evidence type="ECO:0000313" key="1">
    <source>
        <dbReference type="EMBL" id="KZS40260.1"/>
    </source>
</evidence>
<comment type="caution">
    <text evidence="1">The sequence shown here is derived from an EMBL/GenBank/DDBJ whole genome shotgun (WGS) entry which is preliminary data.</text>
</comment>
<dbReference type="PROSITE" id="PS51257">
    <property type="entry name" value="PROKAR_LIPOPROTEIN"/>
    <property type="match status" value="1"/>
</dbReference>
<protein>
    <submittedName>
        <fullName evidence="1">Uncharacterized protein</fullName>
    </submittedName>
</protein>
<organism evidence="1 2">
    <name type="scientific">Aquimarina aggregata</name>
    <dbReference type="NCBI Taxonomy" id="1642818"/>
    <lineage>
        <taxon>Bacteria</taxon>
        <taxon>Pseudomonadati</taxon>
        <taxon>Bacteroidota</taxon>
        <taxon>Flavobacteriia</taxon>
        <taxon>Flavobacteriales</taxon>
        <taxon>Flavobacteriaceae</taxon>
        <taxon>Aquimarina</taxon>
    </lineage>
</organism>
<dbReference type="STRING" id="1642818.AWE51_04705"/>
<evidence type="ECO:0000313" key="2">
    <source>
        <dbReference type="Proteomes" id="UP000076715"/>
    </source>
</evidence>
<dbReference type="Proteomes" id="UP000076715">
    <property type="component" value="Unassembled WGS sequence"/>
</dbReference>
<dbReference type="OrthoDB" id="1114958at2"/>
<accession>A0A163A4D5</accession>
<dbReference type="Gene3D" id="3.40.390.70">
    <property type="match status" value="1"/>
</dbReference>
<dbReference type="RefSeq" id="WP_066313708.1">
    <property type="nucleotide sequence ID" value="NZ_LQRT01000013.1"/>
</dbReference>
<name>A0A163A4D5_9FLAO</name>
<reference evidence="1 2" key="1">
    <citation type="submission" date="2016-01" db="EMBL/GenBank/DDBJ databases">
        <title>The draft genome sequence of Aquimarina sp. RZW4-3-2.</title>
        <authorList>
            <person name="Wang Y."/>
        </authorList>
    </citation>
    <scope>NUCLEOTIDE SEQUENCE [LARGE SCALE GENOMIC DNA]</scope>
    <source>
        <strain evidence="1 2">RZW4-3-2</strain>
    </source>
</reference>
<gene>
    <name evidence="1" type="ORF">AWE51_04705</name>
</gene>